<dbReference type="NCBIfam" id="NF003139">
    <property type="entry name" value="PRK04051.1"/>
    <property type="match status" value="1"/>
</dbReference>
<dbReference type="InterPro" id="IPR002942">
    <property type="entry name" value="S4_RNA-bd"/>
</dbReference>
<name>A0A7C5QJF4_CALS0</name>
<organism evidence="9">
    <name type="scientific">Caldiarchaeum subterraneum</name>
    <dbReference type="NCBI Taxonomy" id="311458"/>
    <lineage>
        <taxon>Archaea</taxon>
        <taxon>Nitrososphaerota</taxon>
        <taxon>Candidatus Caldarchaeales</taxon>
        <taxon>Candidatus Caldarchaeaceae</taxon>
        <taxon>Candidatus Caldarchaeum</taxon>
    </lineage>
</organism>
<dbReference type="PANTHER" id="PTHR11831:SF5">
    <property type="entry name" value="40S RIBOSOMAL PROTEIN S9"/>
    <property type="match status" value="1"/>
</dbReference>
<dbReference type="CDD" id="cd00165">
    <property type="entry name" value="S4"/>
    <property type="match status" value="1"/>
</dbReference>
<dbReference type="AlphaFoldDB" id="A0A7C5QJF4"/>
<evidence type="ECO:0000259" key="7">
    <source>
        <dbReference type="SMART" id="SM00363"/>
    </source>
</evidence>
<dbReference type="InterPro" id="IPR001912">
    <property type="entry name" value="Ribosomal_uS4_N"/>
</dbReference>
<dbReference type="InterPro" id="IPR022802">
    <property type="entry name" value="Ribosomal_uS4_arc"/>
</dbReference>
<proteinExistence type="inferred from homology"/>
<keyword evidence="5 6" id="KW-0687">Ribonucleoprotein</keyword>
<accession>A0A7C5QJF4</accession>
<dbReference type="EMBL" id="DRWN01000031">
    <property type="protein sequence ID" value="HHK68394.1"/>
    <property type="molecule type" value="Genomic_DNA"/>
</dbReference>
<dbReference type="InterPro" id="IPR022801">
    <property type="entry name" value="Ribosomal_uS4"/>
</dbReference>
<feature type="domain" description="RNA-binding S4" evidence="7">
    <location>
        <begin position="103"/>
        <end position="163"/>
    </location>
</feature>
<dbReference type="GO" id="GO:0042274">
    <property type="term" value="P:ribosomal small subunit biogenesis"/>
    <property type="evidence" value="ECO:0007669"/>
    <property type="project" value="TreeGrafter"/>
</dbReference>
<evidence type="ECO:0000259" key="8">
    <source>
        <dbReference type="SMART" id="SM01390"/>
    </source>
</evidence>
<dbReference type="InterPro" id="IPR018079">
    <property type="entry name" value="Ribosomal_uS4_CS"/>
</dbReference>
<dbReference type="GO" id="GO:0003735">
    <property type="term" value="F:structural constituent of ribosome"/>
    <property type="evidence" value="ECO:0007669"/>
    <property type="project" value="InterPro"/>
</dbReference>
<evidence type="ECO:0000256" key="5">
    <source>
        <dbReference type="ARBA" id="ARBA00023274"/>
    </source>
</evidence>
<dbReference type="NCBIfam" id="TIGR01018">
    <property type="entry name" value="uS4_arch"/>
    <property type="match status" value="1"/>
</dbReference>
<protein>
    <recommendedName>
        <fullName evidence="6">Small ribosomal subunit protein uS4</fullName>
    </recommendedName>
</protein>
<dbReference type="SMART" id="SM00363">
    <property type="entry name" value="S4"/>
    <property type="match status" value="1"/>
</dbReference>
<evidence type="ECO:0000256" key="6">
    <source>
        <dbReference type="HAMAP-Rule" id="MF_01306"/>
    </source>
</evidence>
<comment type="function">
    <text evidence="6">One of the primary rRNA binding proteins, it binds directly to 16S rRNA where it nucleates assembly of the body of the 30S subunit.</text>
</comment>
<dbReference type="InterPro" id="IPR036986">
    <property type="entry name" value="S4_RNA-bd_sf"/>
</dbReference>
<keyword evidence="3 6" id="KW-0694">RNA-binding</keyword>
<evidence type="ECO:0000256" key="1">
    <source>
        <dbReference type="ARBA" id="ARBA00007465"/>
    </source>
</evidence>
<dbReference type="Gene3D" id="3.10.290.10">
    <property type="entry name" value="RNA-binding S4 domain"/>
    <property type="match status" value="1"/>
</dbReference>
<comment type="subunit">
    <text evidence="6">Part of the 30S ribosomal subunit. Contacts protein S5. The interaction surface between S4 and S5 is involved in control of translational fidelity.</text>
</comment>
<keyword evidence="4 6" id="KW-0689">Ribosomal protein</keyword>
<comment type="similarity">
    <text evidence="1 6">Belongs to the universal ribosomal protein uS4 family.</text>
</comment>
<comment type="caution">
    <text evidence="9">The sequence shown here is derived from an EMBL/GenBank/DDBJ whole genome shotgun (WGS) entry which is preliminary data.</text>
</comment>
<dbReference type="SUPFAM" id="SSF55174">
    <property type="entry name" value="Alpha-L RNA-binding motif"/>
    <property type="match status" value="1"/>
</dbReference>
<dbReference type="PROSITE" id="PS00632">
    <property type="entry name" value="RIBOSOMAL_S4"/>
    <property type="match status" value="1"/>
</dbReference>
<dbReference type="PROSITE" id="PS50889">
    <property type="entry name" value="S4"/>
    <property type="match status" value="1"/>
</dbReference>
<reference evidence="9" key="1">
    <citation type="journal article" date="2020" name="mSystems">
        <title>Genome- and Community-Level Interaction Insights into Carbon Utilization and Element Cycling Functions of Hydrothermarchaeota in Hydrothermal Sediment.</title>
        <authorList>
            <person name="Zhou Z."/>
            <person name="Liu Y."/>
            <person name="Xu W."/>
            <person name="Pan J."/>
            <person name="Luo Z.H."/>
            <person name="Li M."/>
        </authorList>
    </citation>
    <scope>NUCLEOTIDE SEQUENCE [LARGE SCALE GENOMIC DNA]</scope>
    <source>
        <strain evidence="9">SpSt-1056</strain>
    </source>
</reference>
<dbReference type="InterPro" id="IPR005710">
    <property type="entry name" value="Ribosomal_uS4_euk/arc"/>
</dbReference>
<dbReference type="GO" id="GO:0006412">
    <property type="term" value="P:translation"/>
    <property type="evidence" value="ECO:0007669"/>
    <property type="project" value="UniProtKB-UniRule"/>
</dbReference>
<dbReference type="Pfam" id="PF01479">
    <property type="entry name" value="S4"/>
    <property type="match status" value="1"/>
</dbReference>
<sequence length="171" mass="19422">MGDPKRIRKKYETPGHPWRRENLGEELKLLGEYGLRNKRELWRALSKLRKYRAMARSLFTAVGERRAQAEARLIGKLNRLGLLPQGATLDDVLKLTVRDMLDRRLQTIVFRLGLAKTIFHARQLISHGKVYVGGKKVTAPSYHVLKGEEETIRLAEPVAAVAGDKVSRSNV</sequence>
<dbReference type="SMART" id="SM01390">
    <property type="entry name" value="Ribosomal_S4"/>
    <property type="match status" value="1"/>
</dbReference>
<evidence type="ECO:0000313" key="9">
    <source>
        <dbReference type="EMBL" id="HHK68394.1"/>
    </source>
</evidence>
<dbReference type="GO" id="GO:0019843">
    <property type="term" value="F:rRNA binding"/>
    <property type="evidence" value="ECO:0007669"/>
    <property type="project" value="UniProtKB-UniRule"/>
</dbReference>
<dbReference type="GO" id="GO:0015935">
    <property type="term" value="C:small ribosomal subunit"/>
    <property type="evidence" value="ECO:0007669"/>
    <property type="project" value="InterPro"/>
</dbReference>
<dbReference type="PANTHER" id="PTHR11831">
    <property type="entry name" value="30S 40S RIBOSOMAL PROTEIN"/>
    <property type="match status" value="1"/>
</dbReference>
<feature type="domain" description="Small ribosomal subunit protein uS4 N-terminal" evidence="8">
    <location>
        <begin position="5"/>
        <end position="102"/>
    </location>
</feature>
<comment type="function">
    <text evidence="6">With S5 and S12 plays an important role in translational accuracy.</text>
</comment>
<gene>
    <name evidence="6" type="primary">rps4</name>
    <name evidence="9" type="ORF">ENM11_04475</name>
</gene>
<dbReference type="HAMAP" id="MF_01306_A">
    <property type="entry name" value="Ribosomal_uS4_A"/>
    <property type="match status" value="1"/>
</dbReference>
<evidence type="ECO:0000256" key="2">
    <source>
        <dbReference type="ARBA" id="ARBA00022730"/>
    </source>
</evidence>
<evidence type="ECO:0000256" key="3">
    <source>
        <dbReference type="ARBA" id="ARBA00022884"/>
    </source>
</evidence>
<evidence type="ECO:0000256" key="4">
    <source>
        <dbReference type="ARBA" id="ARBA00022980"/>
    </source>
</evidence>
<keyword evidence="2 6" id="KW-0699">rRNA-binding</keyword>